<dbReference type="AlphaFoldDB" id="C1B825"/>
<accession>C1B825</accession>
<dbReference type="GO" id="GO:0003723">
    <property type="term" value="F:RNA binding"/>
    <property type="evidence" value="ECO:0007669"/>
    <property type="project" value="TreeGrafter"/>
</dbReference>
<comment type="subcellular location">
    <subcellularLocation>
        <location evidence="1">Cytoplasm</location>
    </subcellularLocation>
</comment>
<dbReference type="HOGENOM" id="CLU_004553_2_4_11"/>
<proteinExistence type="inferred from homology"/>
<evidence type="ECO:0000256" key="3">
    <source>
        <dbReference type="ARBA" id="ARBA00022490"/>
    </source>
</evidence>
<dbReference type="InterPro" id="IPR006195">
    <property type="entry name" value="aa-tRNA-synth_II"/>
</dbReference>
<organism evidence="10 11">
    <name type="scientific">Rhodococcus opacus (strain B4)</name>
    <dbReference type="NCBI Taxonomy" id="632772"/>
    <lineage>
        <taxon>Bacteria</taxon>
        <taxon>Bacillati</taxon>
        <taxon>Actinomycetota</taxon>
        <taxon>Actinomycetes</taxon>
        <taxon>Mycobacteriales</taxon>
        <taxon>Nocardiaceae</taxon>
        <taxon>Rhodococcus</taxon>
    </lineage>
</organism>
<name>C1B825_RHOOB</name>
<sequence>MKRRRAYVSKAIGPRAASRRHTARADRDWHAAEYVSLDAEFGFIDDHRDVLALLRDTLAAMIEQIRNTASRAVDTVGAELPIVPEQIPVLHFAEALDLVGAPPDEPDLTPEHERLLGKWAKSQFDSDFLAVEEYPAVKRPFYTHPQPSDQRWTNSFDLLFRGLELVTGGQRLHNHADYTAALAARGEDPAAYSPYLEAMGHGMPPHGGFAIGLERWVSRLLQADNIRYATLFPRDIHRLRP</sequence>
<evidence type="ECO:0000256" key="1">
    <source>
        <dbReference type="ARBA" id="ARBA00004496"/>
    </source>
</evidence>
<keyword evidence="4" id="KW-0436">Ligase</keyword>
<dbReference type="InterPro" id="IPR002312">
    <property type="entry name" value="Asp/Asn-tRNA-synth_IIb"/>
</dbReference>
<evidence type="ECO:0000259" key="9">
    <source>
        <dbReference type="PROSITE" id="PS50862"/>
    </source>
</evidence>
<comment type="similarity">
    <text evidence="2">Belongs to the class-II aminoacyl-tRNA synthetase family. Type 2 subfamily.</text>
</comment>
<dbReference type="InterPro" id="IPR004523">
    <property type="entry name" value="Asp-tRNA_synthase_2"/>
</dbReference>
<dbReference type="GO" id="GO:0005524">
    <property type="term" value="F:ATP binding"/>
    <property type="evidence" value="ECO:0007669"/>
    <property type="project" value="UniProtKB-KW"/>
</dbReference>
<dbReference type="GO" id="GO:0006422">
    <property type="term" value="P:aspartyl-tRNA aminoacylation"/>
    <property type="evidence" value="ECO:0007669"/>
    <property type="project" value="InterPro"/>
</dbReference>
<evidence type="ECO:0000256" key="7">
    <source>
        <dbReference type="ARBA" id="ARBA00022917"/>
    </source>
</evidence>
<dbReference type="InterPro" id="IPR004364">
    <property type="entry name" value="Aa-tRNA-synt_II"/>
</dbReference>
<reference evidence="10 11" key="1">
    <citation type="submission" date="2009-03" db="EMBL/GenBank/DDBJ databases">
        <title>Comparison of the complete genome sequences of Rhodococcus erythropolis PR4 and Rhodococcus opacus B4.</title>
        <authorList>
            <person name="Takarada H."/>
            <person name="Sekine M."/>
            <person name="Hosoyama A."/>
            <person name="Yamada R."/>
            <person name="Fujisawa T."/>
            <person name="Omata S."/>
            <person name="Shimizu A."/>
            <person name="Tsukatani N."/>
            <person name="Tanikawa S."/>
            <person name="Fujita N."/>
            <person name="Harayama S."/>
        </authorList>
    </citation>
    <scope>NUCLEOTIDE SEQUENCE [LARGE SCALE GENOMIC DNA]</scope>
    <source>
        <strain evidence="10 11">B4</strain>
    </source>
</reference>
<dbReference type="SUPFAM" id="SSF55681">
    <property type="entry name" value="Class II aaRS and biotin synthetases"/>
    <property type="match status" value="1"/>
</dbReference>
<protein>
    <submittedName>
        <fullName evidence="10">Aspartyl-tRNA synthetase</fullName>
    </submittedName>
</protein>
<evidence type="ECO:0000313" key="11">
    <source>
        <dbReference type="Proteomes" id="UP000002212"/>
    </source>
</evidence>
<dbReference type="PATRIC" id="fig|632772.20.peg.3758"/>
<dbReference type="KEGG" id="rop:ROP_35810"/>
<evidence type="ECO:0000256" key="2">
    <source>
        <dbReference type="ARBA" id="ARBA00005312"/>
    </source>
</evidence>
<evidence type="ECO:0000256" key="5">
    <source>
        <dbReference type="ARBA" id="ARBA00022741"/>
    </source>
</evidence>
<feature type="domain" description="Aminoacyl-transfer RNA synthetases class-II family profile" evidence="9">
    <location>
        <begin position="24"/>
        <end position="241"/>
    </location>
</feature>
<gene>
    <name evidence="10" type="ordered locus">ROP_35810</name>
</gene>
<dbReference type="Gene3D" id="3.30.930.10">
    <property type="entry name" value="Bira Bifunctional Protein, Domain 2"/>
    <property type="match status" value="1"/>
</dbReference>
<evidence type="ECO:0000256" key="4">
    <source>
        <dbReference type="ARBA" id="ARBA00022598"/>
    </source>
</evidence>
<dbReference type="PANTHER" id="PTHR43450:SF1">
    <property type="entry name" value="ASPARTATE--TRNA LIGASE, CYTOPLASMIC"/>
    <property type="match status" value="1"/>
</dbReference>
<dbReference type="PANTHER" id="PTHR43450">
    <property type="entry name" value="ASPARTYL-TRNA SYNTHETASE"/>
    <property type="match status" value="1"/>
</dbReference>
<evidence type="ECO:0000256" key="8">
    <source>
        <dbReference type="ARBA" id="ARBA00023146"/>
    </source>
</evidence>
<dbReference type="GO" id="GO:0017101">
    <property type="term" value="C:aminoacyl-tRNA synthetase multienzyme complex"/>
    <property type="evidence" value="ECO:0007669"/>
    <property type="project" value="TreeGrafter"/>
</dbReference>
<dbReference type="EMBL" id="AP011115">
    <property type="protein sequence ID" value="BAH51828.1"/>
    <property type="molecule type" value="Genomic_DNA"/>
</dbReference>
<keyword evidence="5" id="KW-0547">Nucleotide-binding</keyword>
<evidence type="ECO:0000256" key="6">
    <source>
        <dbReference type="ARBA" id="ARBA00022840"/>
    </source>
</evidence>
<keyword evidence="7" id="KW-0648">Protein biosynthesis</keyword>
<keyword evidence="8 10" id="KW-0030">Aminoacyl-tRNA synthetase</keyword>
<dbReference type="InterPro" id="IPR045864">
    <property type="entry name" value="aa-tRNA-synth_II/BPL/LPL"/>
</dbReference>
<keyword evidence="3" id="KW-0963">Cytoplasm</keyword>
<evidence type="ECO:0000313" key="10">
    <source>
        <dbReference type="EMBL" id="BAH51828.1"/>
    </source>
</evidence>
<dbReference type="PRINTS" id="PR01042">
    <property type="entry name" value="TRNASYNTHASP"/>
</dbReference>
<dbReference type="Pfam" id="PF00152">
    <property type="entry name" value="tRNA-synt_2"/>
    <property type="match status" value="1"/>
</dbReference>
<dbReference type="GO" id="GO:0005829">
    <property type="term" value="C:cytosol"/>
    <property type="evidence" value="ECO:0007669"/>
    <property type="project" value="TreeGrafter"/>
</dbReference>
<dbReference type="Proteomes" id="UP000002212">
    <property type="component" value="Chromosome"/>
</dbReference>
<dbReference type="GO" id="GO:0004815">
    <property type="term" value="F:aspartate-tRNA ligase activity"/>
    <property type="evidence" value="ECO:0007669"/>
    <property type="project" value="InterPro"/>
</dbReference>
<dbReference type="STRING" id="632772.ROP_35810"/>
<keyword evidence="6" id="KW-0067">ATP-binding</keyword>
<dbReference type="PROSITE" id="PS50862">
    <property type="entry name" value="AA_TRNA_LIGASE_II"/>
    <property type="match status" value="1"/>
</dbReference>